<dbReference type="InterPro" id="IPR008966">
    <property type="entry name" value="Adhesion_dom_sf"/>
</dbReference>
<name>A0A1L8TNQ1_9ENTE</name>
<gene>
    <name evidence="9" type="ORF">RV04_GL002051</name>
</gene>
<accession>A0A1L8TNQ1</accession>
<dbReference type="Gene3D" id="2.60.40.740">
    <property type="match status" value="3"/>
</dbReference>
<dbReference type="Gene3D" id="2.60.40.1280">
    <property type="match status" value="1"/>
</dbReference>
<dbReference type="SUPFAM" id="SSF49401">
    <property type="entry name" value="Bacterial adhesins"/>
    <property type="match status" value="4"/>
</dbReference>
<dbReference type="Proteomes" id="UP000182077">
    <property type="component" value="Unassembled WGS sequence"/>
</dbReference>
<keyword evidence="5" id="KW-0572">Peptidoglycan-anchor</keyword>
<keyword evidence="4" id="KW-0732">Signal</keyword>
<dbReference type="InterPro" id="IPR008456">
    <property type="entry name" value="Collagen-bd_dom"/>
</dbReference>
<dbReference type="InterPro" id="IPR011252">
    <property type="entry name" value="Fibrogen-bd_dom1"/>
</dbReference>
<feature type="domain" description="Collagen binding" evidence="7">
    <location>
        <begin position="435"/>
        <end position="559"/>
    </location>
</feature>
<feature type="compositionally biased region" description="Low complexity" evidence="6">
    <location>
        <begin position="162"/>
        <end position="177"/>
    </location>
</feature>
<feature type="compositionally biased region" description="Low complexity" evidence="6">
    <location>
        <begin position="198"/>
        <end position="225"/>
    </location>
</feature>
<sequence length="1032" mass="112336">MTLIPFINYFATGVEAVAATTNSETKIFENQYGTAKVSYSEDNDQKHLDWTIEYSKSSSELARQVGFSLTSANQKIIPENISSDPSNLFSLDTTSENQPAIIQTKATKDASQGKLFFQTDYITSLSIQALENEFQTDGTKNDLLAGQEPVTVSIPAKETQITESKTSTTNSMNTSVTDPTTEASHAALVSDSSKQIMSKTTTTNQTTTSTSATGSTSTTSGTKAQEATTDTKQVVKVKHRARVASAAANETTDAARDITTLTGSNKMAVSTTDGKTIFDSATLTKDGQSIDQADIQLNDNLLLQYNWSLPEALRKNIKAGDYFNFKLPDKFTIVAETLSGNLSDSNGNIFGTFTINKDGTAKITFTKAVEANSGVKGTLNISGVVKESQNDNPGKTEITIPFTDDDKIIVPNIKVPNAKALSKRVVSQTDNKDIKNNQAVVTWEIVANQTDSMMTNGILTDTLPSGTTYKGNLKVVSYDVSLTDGSLIQNSAQLIEGIAEPDTKDKEIKLNLPTSKKAYVITFDTDVDLNQYPSALDPKDLTAKVKNSAKLTSKETGDVTADATATFGSASSIRKSGTGITQVGNTSVANWKISFAKAGIDLPIGTKFVDQIGQSQSLTDEKGNAVNEKNLQKLLQAEFTVDGRNKGKTISLTKDSDQTYSLVFPQGISDSFDLILYTSATGADTSYSNKINWNNNGNEAKNEFPRPNSGIVKTSDKGNNGTILSTDKNDGKVIWTIKVNSEHTSIDSWQVVDTLKNAKYNKDDIKIEEVEKSGSTPKEVSKDFTIDYSDTSFTLDYNKATTSEFIITYSGTYDATKWDQVISNTADYYYTQNKKTWSNKANNEFKTPGDQRQMISLSKGGTYNAVNNTVGWEINVNTGNVPYGKNGTLTDKIPADQTYNNDVKVEDSSGKEVTGLKTEYKDGTLTVSGFPVGEKDNYKIVFTTKVTTQNNKLAVGSAKNTAKYQDDLNKPSSAEATVEYTKNENYVSKTAERNSNTVHYTVKVNPGKLPLKNVRLVDSDWKYLKMLPETLR</sequence>
<dbReference type="InterPro" id="IPR041171">
    <property type="entry name" value="SDR_Ig"/>
</dbReference>
<protein>
    <submittedName>
        <fullName evidence="9">Uncharacterized protein</fullName>
    </submittedName>
</protein>
<evidence type="ECO:0000256" key="2">
    <source>
        <dbReference type="ARBA" id="ARBA00022512"/>
    </source>
</evidence>
<dbReference type="STRING" id="249189.RV04_GL002051"/>
<evidence type="ECO:0000313" key="9">
    <source>
        <dbReference type="EMBL" id="OJG45762.1"/>
    </source>
</evidence>
<proteinExistence type="predicted"/>
<evidence type="ECO:0000256" key="6">
    <source>
        <dbReference type="SAM" id="MobiDB-lite"/>
    </source>
</evidence>
<comment type="subcellular location">
    <subcellularLocation>
        <location evidence="1">Secreted</location>
        <location evidence="1">Cell wall</location>
        <topology evidence="1">Peptidoglycan-anchor</topology>
    </subcellularLocation>
</comment>
<feature type="region of interest" description="Disordered" evidence="6">
    <location>
        <begin position="150"/>
        <end position="233"/>
    </location>
</feature>
<evidence type="ECO:0000256" key="5">
    <source>
        <dbReference type="ARBA" id="ARBA00023088"/>
    </source>
</evidence>
<dbReference type="GO" id="GO:0007155">
    <property type="term" value="P:cell adhesion"/>
    <property type="evidence" value="ECO:0007669"/>
    <property type="project" value="InterPro"/>
</dbReference>
<comment type="caution">
    <text evidence="9">The sequence shown here is derived from an EMBL/GenBank/DDBJ whole genome shotgun (WGS) entry which is preliminary data.</text>
</comment>
<dbReference type="Pfam" id="PF05737">
    <property type="entry name" value="Collagen_bind"/>
    <property type="match status" value="1"/>
</dbReference>
<dbReference type="EMBL" id="JXKQ01000005">
    <property type="protein sequence ID" value="OJG45762.1"/>
    <property type="molecule type" value="Genomic_DNA"/>
</dbReference>
<evidence type="ECO:0000259" key="7">
    <source>
        <dbReference type="Pfam" id="PF05737"/>
    </source>
</evidence>
<dbReference type="GO" id="GO:0005518">
    <property type="term" value="F:collagen binding"/>
    <property type="evidence" value="ECO:0007669"/>
    <property type="project" value="InterPro"/>
</dbReference>
<reference evidence="9 10" key="1">
    <citation type="submission" date="2014-12" db="EMBL/GenBank/DDBJ databases">
        <title>Draft genome sequences of 29 type strains of Enterococci.</title>
        <authorList>
            <person name="Zhong Z."/>
            <person name="Sun Z."/>
            <person name="Liu W."/>
            <person name="Zhang W."/>
            <person name="Zhang H."/>
        </authorList>
    </citation>
    <scope>NUCLEOTIDE SEQUENCE [LARGE SCALE GENOMIC DNA]</scope>
    <source>
        <strain evidence="9 10">DSM 17122</strain>
    </source>
</reference>
<feature type="domain" description="SDR-like Ig" evidence="8">
    <location>
        <begin position="303"/>
        <end position="388"/>
    </location>
</feature>
<keyword evidence="2" id="KW-0134">Cell wall</keyword>
<keyword evidence="10" id="KW-1185">Reference proteome</keyword>
<dbReference type="AlphaFoldDB" id="A0A1L8TNQ1"/>
<evidence type="ECO:0000256" key="4">
    <source>
        <dbReference type="ARBA" id="ARBA00022729"/>
    </source>
</evidence>
<keyword evidence="3" id="KW-0964">Secreted</keyword>
<evidence type="ECO:0000313" key="10">
    <source>
        <dbReference type="Proteomes" id="UP000182077"/>
    </source>
</evidence>
<dbReference type="Pfam" id="PF17961">
    <property type="entry name" value="Big_8"/>
    <property type="match status" value="1"/>
</dbReference>
<evidence type="ECO:0000256" key="1">
    <source>
        <dbReference type="ARBA" id="ARBA00004168"/>
    </source>
</evidence>
<organism evidence="9 10">
    <name type="scientific">Enterococcus hermanniensis</name>
    <dbReference type="NCBI Taxonomy" id="249189"/>
    <lineage>
        <taxon>Bacteria</taxon>
        <taxon>Bacillati</taxon>
        <taxon>Bacillota</taxon>
        <taxon>Bacilli</taxon>
        <taxon>Lactobacillales</taxon>
        <taxon>Enterococcaceae</taxon>
        <taxon>Enterococcus</taxon>
    </lineage>
</organism>
<evidence type="ECO:0000259" key="8">
    <source>
        <dbReference type="Pfam" id="PF17961"/>
    </source>
</evidence>
<feature type="region of interest" description="Disordered" evidence="6">
    <location>
        <begin position="698"/>
        <end position="723"/>
    </location>
</feature>
<evidence type="ECO:0000256" key="3">
    <source>
        <dbReference type="ARBA" id="ARBA00022525"/>
    </source>
</evidence>